<dbReference type="AlphaFoldDB" id="A0A1Y2D681"/>
<dbReference type="PROSITE" id="PS50181">
    <property type="entry name" value="FBOX"/>
    <property type="match status" value="1"/>
</dbReference>
<dbReference type="EMBL" id="MCGR01000096">
    <property type="protein sequence ID" value="ORY54596.1"/>
    <property type="molecule type" value="Genomic_DNA"/>
</dbReference>
<dbReference type="Proteomes" id="UP000193467">
    <property type="component" value="Unassembled WGS sequence"/>
</dbReference>
<feature type="compositionally biased region" description="Basic and acidic residues" evidence="1">
    <location>
        <begin position="1"/>
        <end position="17"/>
    </location>
</feature>
<dbReference type="InterPro" id="IPR036047">
    <property type="entry name" value="F-box-like_dom_sf"/>
</dbReference>
<gene>
    <name evidence="3" type="ORF">BCR35DRAFT_310284</name>
</gene>
<evidence type="ECO:0000259" key="2">
    <source>
        <dbReference type="PROSITE" id="PS50181"/>
    </source>
</evidence>
<sequence>MAPSDLLHDALNRHARESNLNSPPPIHALSLSDDDEIEVRTPLPSAPGSGASSPAGSRSSSRSSSPNRKKGGAGKPRRDKTKEREKAEANKRSMDPLVKFPGEISGRIFGELGVDDLLTCGLVCKKWRASQTINYTWYLLLQSLTYVDPAERKPSYSATNGLPTWRKSDSKENWAERFASINRRDDLEERDATVNEDGLTMKEERELKWAEENEEAEAFGADKVEMRKYYKSLGNSKVKGKSGKGGERTWEGDGLGATEDLV</sequence>
<dbReference type="Gene3D" id="1.20.1280.50">
    <property type="match status" value="1"/>
</dbReference>
<comment type="caution">
    <text evidence="3">The sequence shown here is derived from an EMBL/GenBank/DDBJ whole genome shotgun (WGS) entry which is preliminary data.</text>
</comment>
<evidence type="ECO:0000313" key="3">
    <source>
        <dbReference type="EMBL" id="ORY54596.1"/>
    </source>
</evidence>
<feature type="compositionally biased region" description="Basic residues" evidence="1">
    <location>
        <begin position="67"/>
        <end position="79"/>
    </location>
</feature>
<dbReference type="SUPFAM" id="SSF81383">
    <property type="entry name" value="F-box domain"/>
    <property type="match status" value="1"/>
</dbReference>
<dbReference type="Pfam" id="PF12937">
    <property type="entry name" value="F-box-like"/>
    <property type="match status" value="1"/>
</dbReference>
<feature type="compositionally biased region" description="Low complexity" evidence="1">
    <location>
        <begin position="46"/>
        <end position="66"/>
    </location>
</feature>
<dbReference type="STRING" id="106004.A0A1Y2D681"/>
<feature type="compositionally biased region" description="Basic and acidic residues" evidence="1">
    <location>
        <begin position="80"/>
        <end position="93"/>
    </location>
</feature>
<reference evidence="3 4" key="1">
    <citation type="submission" date="2016-07" db="EMBL/GenBank/DDBJ databases">
        <title>Pervasive Adenine N6-methylation of Active Genes in Fungi.</title>
        <authorList>
            <consortium name="DOE Joint Genome Institute"/>
            <person name="Mondo S.J."/>
            <person name="Dannebaum R.O."/>
            <person name="Kuo R.C."/>
            <person name="Labutti K."/>
            <person name="Haridas S."/>
            <person name="Kuo A."/>
            <person name="Salamov A."/>
            <person name="Ahrendt S.R."/>
            <person name="Lipzen A."/>
            <person name="Sullivan W."/>
            <person name="Andreopoulos W.B."/>
            <person name="Clum A."/>
            <person name="Lindquist E."/>
            <person name="Daum C."/>
            <person name="Ramamoorthy G.K."/>
            <person name="Gryganskyi A."/>
            <person name="Culley D."/>
            <person name="Magnuson J.K."/>
            <person name="James T.Y."/>
            <person name="O'Malley M.A."/>
            <person name="Stajich J.E."/>
            <person name="Spatafora J.W."/>
            <person name="Visel A."/>
            <person name="Grigoriev I.V."/>
        </authorList>
    </citation>
    <scope>NUCLEOTIDE SEQUENCE [LARGE SCALE GENOMIC DNA]</scope>
    <source>
        <strain evidence="3 4">62-1032</strain>
    </source>
</reference>
<protein>
    <recommendedName>
        <fullName evidence="2">F-box domain-containing protein</fullName>
    </recommendedName>
</protein>
<accession>A0A1Y2D681</accession>
<dbReference type="InterPro" id="IPR001810">
    <property type="entry name" value="F-box_dom"/>
</dbReference>
<feature type="region of interest" description="Disordered" evidence="1">
    <location>
        <begin position="1"/>
        <end position="93"/>
    </location>
</feature>
<evidence type="ECO:0000313" key="4">
    <source>
        <dbReference type="Proteomes" id="UP000193467"/>
    </source>
</evidence>
<evidence type="ECO:0000256" key="1">
    <source>
        <dbReference type="SAM" id="MobiDB-lite"/>
    </source>
</evidence>
<name>A0A1Y2D681_9BASI</name>
<proteinExistence type="predicted"/>
<feature type="region of interest" description="Disordered" evidence="1">
    <location>
        <begin position="235"/>
        <end position="262"/>
    </location>
</feature>
<feature type="domain" description="F-box" evidence="2">
    <location>
        <begin position="94"/>
        <end position="140"/>
    </location>
</feature>
<dbReference type="InParanoid" id="A0A1Y2D681"/>
<dbReference type="OrthoDB" id="6419443at2759"/>
<organism evidence="3 4">
    <name type="scientific">Leucosporidium creatinivorum</name>
    <dbReference type="NCBI Taxonomy" id="106004"/>
    <lineage>
        <taxon>Eukaryota</taxon>
        <taxon>Fungi</taxon>
        <taxon>Dikarya</taxon>
        <taxon>Basidiomycota</taxon>
        <taxon>Pucciniomycotina</taxon>
        <taxon>Microbotryomycetes</taxon>
        <taxon>Leucosporidiales</taxon>
        <taxon>Leucosporidium</taxon>
    </lineage>
</organism>
<keyword evidence="4" id="KW-1185">Reference proteome</keyword>